<protein>
    <recommendedName>
        <fullName evidence="1">Helix-turn-helix domain-containing protein</fullName>
    </recommendedName>
</protein>
<dbReference type="GO" id="GO:0003677">
    <property type="term" value="F:DNA binding"/>
    <property type="evidence" value="ECO:0007669"/>
    <property type="project" value="InterPro"/>
</dbReference>
<dbReference type="KEGG" id="sniv:SFSGTM_03920"/>
<dbReference type="NCBIfam" id="TIGR01764">
    <property type="entry name" value="excise"/>
    <property type="match status" value="1"/>
</dbReference>
<proteinExistence type="predicted"/>
<dbReference type="InterPro" id="IPR010093">
    <property type="entry name" value="SinI_DNA-bd"/>
</dbReference>
<accession>A0A809RFN4</accession>
<reference evidence="3" key="1">
    <citation type="submission" date="2019-11" db="EMBL/GenBank/DDBJ databases">
        <title>Isolation and characterization of a novel species in the genus Sulfuriferula.</title>
        <authorList>
            <person name="Mochizuki J."/>
            <person name="Kojima H."/>
            <person name="Fukui M."/>
        </authorList>
    </citation>
    <scope>NUCLEOTIDE SEQUENCE [LARGE SCALE GENOMIC DNA]</scope>
    <source>
        <strain evidence="3">SGTM</strain>
    </source>
</reference>
<evidence type="ECO:0000259" key="1">
    <source>
        <dbReference type="Pfam" id="PF12728"/>
    </source>
</evidence>
<name>A0A809RFN4_9PROT</name>
<feature type="domain" description="Helix-turn-helix" evidence="1">
    <location>
        <begin position="84"/>
        <end position="132"/>
    </location>
</feature>
<sequence length="155" mass="17406">MSTSTLNESALNEHDAELAKIAQRCIMAALDHSRAHKIILVDDNDQSGNPPTLEVPPQALRLFAEILGKMAQRQPFSLIPQKLLLSTQEAANILNVSRPFVVKQLEANKIEYIRVGRHRRIAFDKLIEYQNSMLREADDALQTLADQAQALDMGY</sequence>
<evidence type="ECO:0000313" key="2">
    <source>
        <dbReference type="EMBL" id="BBO99683.1"/>
    </source>
</evidence>
<gene>
    <name evidence="2" type="ORF">SFSGTM_03920</name>
</gene>
<dbReference type="Pfam" id="PF12728">
    <property type="entry name" value="HTH_17"/>
    <property type="match status" value="1"/>
</dbReference>
<evidence type="ECO:0000313" key="3">
    <source>
        <dbReference type="Proteomes" id="UP000463939"/>
    </source>
</evidence>
<dbReference type="InterPro" id="IPR041657">
    <property type="entry name" value="HTH_17"/>
</dbReference>
<dbReference type="RefSeq" id="WP_162083700.1">
    <property type="nucleotide sequence ID" value="NZ_AP021881.1"/>
</dbReference>
<dbReference type="EMBL" id="AP021881">
    <property type="protein sequence ID" value="BBO99683.1"/>
    <property type="molecule type" value="Genomic_DNA"/>
</dbReference>
<dbReference type="AlphaFoldDB" id="A0A809RFN4"/>
<dbReference type="Proteomes" id="UP000463939">
    <property type="component" value="Chromosome"/>
</dbReference>
<keyword evidence="3" id="KW-1185">Reference proteome</keyword>
<organism evidence="2 3">
    <name type="scientific">Sulfuriferula nivalis</name>
    <dbReference type="NCBI Taxonomy" id="2675298"/>
    <lineage>
        <taxon>Bacteria</taxon>
        <taxon>Pseudomonadati</taxon>
        <taxon>Pseudomonadota</taxon>
        <taxon>Betaproteobacteria</taxon>
        <taxon>Nitrosomonadales</taxon>
        <taxon>Sulfuricellaceae</taxon>
        <taxon>Sulfuriferula</taxon>
    </lineage>
</organism>